<reference evidence="2 3" key="1">
    <citation type="submission" date="2019-07" db="EMBL/GenBank/DDBJ databases">
        <title>Cryptosporangium phraense sp. nov., isolated from plant litter.</title>
        <authorList>
            <person name="Suriyachadkun C."/>
        </authorList>
    </citation>
    <scope>NUCLEOTIDE SEQUENCE [LARGE SCALE GENOMIC DNA]</scope>
    <source>
        <strain evidence="2 3">A-T 5661</strain>
    </source>
</reference>
<protein>
    <submittedName>
        <fullName evidence="2">Prolyl oligopeptidase family serine peptidase</fullName>
    </submittedName>
</protein>
<evidence type="ECO:0000313" key="2">
    <source>
        <dbReference type="EMBL" id="TQS40128.1"/>
    </source>
</evidence>
<dbReference type="Proteomes" id="UP000317982">
    <property type="component" value="Unassembled WGS sequence"/>
</dbReference>
<dbReference type="InterPro" id="IPR001375">
    <property type="entry name" value="Peptidase_S9_cat"/>
</dbReference>
<sequence length="126" mass="13390">MVGLTGGVRSVYNAPSLGNAGVSAGVRAVVDWFGPTDFSSIPGRHDRPETPFTYVEPGRTYPAFSIANGSVDCVVPVWQSQRLASALTKVGASVTLTVLPGARHEDPAFMRTQLTPTTAFLDRVLK</sequence>
<dbReference type="GO" id="GO:0008236">
    <property type="term" value="F:serine-type peptidase activity"/>
    <property type="evidence" value="ECO:0007669"/>
    <property type="project" value="InterPro"/>
</dbReference>
<name>A0A545AFL7_9ACTN</name>
<dbReference type="Pfam" id="PF00326">
    <property type="entry name" value="Peptidase_S9"/>
    <property type="match status" value="1"/>
</dbReference>
<gene>
    <name evidence="2" type="ORF">FL583_36540</name>
</gene>
<organism evidence="2 3">
    <name type="scientific">Cryptosporangium phraense</name>
    <dbReference type="NCBI Taxonomy" id="2593070"/>
    <lineage>
        <taxon>Bacteria</taxon>
        <taxon>Bacillati</taxon>
        <taxon>Actinomycetota</taxon>
        <taxon>Actinomycetes</taxon>
        <taxon>Cryptosporangiales</taxon>
        <taxon>Cryptosporangiaceae</taxon>
        <taxon>Cryptosporangium</taxon>
    </lineage>
</organism>
<feature type="domain" description="Peptidase S9 prolyl oligopeptidase catalytic" evidence="1">
    <location>
        <begin position="52"/>
        <end position="126"/>
    </location>
</feature>
<evidence type="ECO:0000313" key="3">
    <source>
        <dbReference type="Proteomes" id="UP000317982"/>
    </source>
</evidence>
<proteinExistence type="predicted"/>
<dbReference type="InParanoid" id="A0A545AFL7"/>
<dbReference type="GO" id="GO:0006508">
    <property type="term" value="P:proteolysis"/>
    <property type="evidence" value="ECO:0007669"/>
    <property type="project" value="InterPro"/>
</dbReference>
<dbReference type="OrthoDB" id="9803828at2"/>
<dbReference type="SUPFAM" id="SSF53474">
    <property type="entry name" value="alpha/beta-Hydrolases"/>
    <property type="match status" value="1"/>
</dbReference>
<evidence type="ECO:0000259" key="1">
    <source>
        <dbReference type="Pfam" id="PF00326"/>
    </source>
</evidence>
<keyword evidence="3" id="KW-1185">Reference proteome</keyword>
<comment type="caution">
    <text evidence="2">The sequence shown here is derived from an EMBL/GenBank/DDBJ whole genome shotgun (WGS) entry which is preliminary data.</text>
</comment>
<accession>A0A545AFL7</accession>
<dbReference type="EMBL" id="VIRS01000047">
    <property type="protein sequence ID" value="TQS40128.1"/>
    <property type="molecule type" value="Genomic_DNA"/>
</dbReference>
<dbReference type="AlphaFoldDB" id="A0A545AFL7"/>
<dbReference type="RefSeq" id="WP_142709484.1">
    <property type="nucleotide sequence ID" value="NZ_VIRS01000047.1"/>
</dbReference>
<dbReference type="InterPro" id="IPR029058">
    <property type="entry name" value="AB_hydrolase_fold"/>
</dbReference>
<dbReference type="Gene3D" id="3.40.50.1820">
    <property type="entry name" value="alpha/beta hydrolase"/>
    <property type="match status" value="1"/>
</dbReference>